<accession>M2QDF6</accession>
<dbReference type="InterPro" id="IPR036537">
    <property type="entry name" value="Adaptor_Cbl_N_dom_sf"/>
</dbReference>
<protein>
    <submittedName>
        <fullName evidence="2">Uncharacterized protein</fullName>
    </submittedName>
</protein>
<gene>
    <name evidence="2" type="ORF">CERSUDRAFT_85801</name>
</gene>
<dbReference type="GO" id="GO:0007166">
    <property type="term" value="P:cell surface receptor signaling pathway"/>
    <property type="evidence" value="ECO:0007669"/>
    <property type="project" value="InterPro"/>
</dbReference>
<dbReference type="HOGENOM" id="CLU_1318137_0_0_1"/>
<feature type="compositionally biased region" description="Polar residues" evidence="1">
    <location>
        <begin position="96"/>
        <end position="106"/>
    </location>
</feature>
<sequence length="209" mass="22984">MEGRWQDAPESLLRALKKFERILESINEYMQNEADNKWRTRFARRTSIEEALAHFNLELDDAARSFQIATLINIHYSVGDRPRTQRKPMLALDGPNDTSTQATNDNTPAPPYETTTAADDIPITDAVEFVQSPVSRQNSDGASFEMINPIPTLRTRSEDFIVVGRGSSDSASLSTSSTKSSVETLDSLTSQSTAATSPTVSTPISVSIL</sequence>
<dbReference type="AlphaFoldDB" id="M2QDF6"/>
<evidence type="ECO:0000313" key="3">
    <source>
        <dbReference type="Proteomes" id="UP000016930"/>
    </source>
</evidence>
<dbReference type="Proteomes" id="UP000016930">
    <property type="component" value="Unassembled WGS sequence"/>
</dbReference>
<reference evidence="2 3" key="1">
    <citation type="journal article" date="2012" name="Proc. Natl. Acad. Sci. U.S.A.">
        <title>Comparative genomics of Ceriporiopsis subvermispora and Phanerochaete chrysosporium provide insight into selective ligninolysis.</title>
        <authorList>
            <person name="Fernandez-Fueyo E."/>
            <person name="Ruiz-Duenas F.J."/>
            <person name="Ferreira P."/>
            <person name="Floudas D."/>
            <person name="Hibbett D.S."/>
            <person name="Canessa P."/>
            <person name="Larrondo L.F."/>
            <person name="James T.Y."/>
            <person name="Seelenfreund D."/>
            <person name="Lobos S."/>
            <person name="Polanco R."/>
            <person name="Tello M."/>
            <person name="Honda Y."/>
            <person name="Watanabe T."/>
            <person name="Watanabe T."/>
            <person name="Ryu J.S."/>
            <person name="Kubicek C.P."/>
            <person name="Schmoll M."/>
            <person name="Gaskell J."/>
            <person name="Hammel K.E."/>
            <person name="St John F.J."/>
            <person name="Vanden Wymelenberg A."/>
            <person name="Sabat G."/>
            <person name="Splinter BonDurant S."/>
            <person name="Syed K."/>
            <person name="Yadav J.S."/>
            <person name="Doddapaneni H."/>
            <person name="Subramanian V."/>
            <person name="Lavin J.L."/>
            <person name="Oguiza J.A."/>
            <person name="Perez G."/>
            <person name="Pisabarro A.G."/>
            <person name="Ramirez L."/>
            <person name="Santoyo F."/>
            <person name="Master E."/>
            <person name="Coutinho P.M."/>
            <person name="Henrissat B."/>
            <person name="Lombard V."/>
            <person name="Magnuson J.K."/>
            <person name="Kuees U."/>
            <person name="Hori C."/>
            <person name="Igarashi K."/>
            <person name="Samejima M."/>
            <person name="Held B.W."/>
            <person name="Barry K.W."/>
            <person name="LaButti K.M."/>
            <person name="Lapidus A."/>
            <person name="Lindquist E.A."/>
            <person name="Lucas S.M."/>
            <person name="Riley R."/>
            <person name="Salamov A.A."/>
            <person name="Hoffmeister D."/>
            <person name="Schwenk D."/>
            <person name="Hadar Y."/>
            <person name="Yarden O."/>
            <person name="de Vries R.P."/>
            <person name="Wiebenga A."/>
            <person name="Stenlid J."/>
            <person name="Eastwood D."/>
            <person name="Grigoriev I.V."/>
            <person name="Berka R.M."/>
            <person name="Blanchette R.A."/>
            <person name="Kersten P."/>
            <person name="Martinez A.T."/>
            <person name="Vicuna R."/>
            <person name="Cullen D."/>
        </authorList>
    </citation>
    <scope>NUCLEOTIDE SEQUENCE [LARGE SCALE GENOMIC DNA]</scope>
    <source>
        <strain evidence="2 3">B</strain>
    </source>
</reference>
<organism evidence="2 3">
    <name type="scientific">Ceriporiopsis subvermispora (strain B)</name>
    <name type="common">White-rot fungus</name>
    <name type="synonym">Gelatoporia subvermispora</name>
    <dbReference type="NCBI Taxonomy" id="914234"/>
    <lineage>
        <taxon>Eukaryota</taxon>
        <taxon>Fungi</taxon>
        <taxon>Dikarya</taxon>
        <taxon>Basidiomycota</taxon>
        <taxon>Agaricomycotina</taxon>
        <taxon>Agaricomycetes</taxon>
        <taxon>Polyporales</taxon>
        <taxon>Gelatoporiaceae</taxon>
        <taxon>Gelatoporia</taxon>
    </lineage>
</organism>
<evidence type="ECO:0000256" key="1">
    <source>
        <dbReference type="SAM" id="MobiDB-lite"/>
    </source>
</evidence>
<evidence type="ECO:0000313" key="2">
    <source>
        <dbReference type="EMBL" id="EMD35073.1"/>
    </source>
</evidence>
<feature type="region of interest" description="Disordered" evidence="1">
    <location>
        <begin position="188"/>
        <end position="209"/>
    </location>
</feature>
<proteinExistence type="predicted"/>
<dbReference type="InterPro" id="IPR059179">
    <property type="entry name" value="MLKL-like_MCAfunc"/>
</dbReference>
<dbReference type="CDD" id="cd21037">
    <property type="entry name" value="MLKL_NTD"/>
    <property type="match status" value="1"/>
</dbReference>
<feature type="non-terminal residue" evidence="2">
    <location>
        <position position="1"/>
    </location>
</feature>
<dbReference type="OrthoDB" id="3268478at2759"/>
<feature type="region of interest" description="Disordered" evidence="1">
    <location>
        <begin position="86"/>
        <end position="111"/>
    </location>
</feature>
<name>M2QDF6_CERS8</name>
<dbReference type="EMBL" id="KB445801">
    <property type="protein sequence ID" value="EMD35073.1"/>
    <property type="molecule type" value="Genomic_DNA"/>
</dbReference>
<keyword evidence="3" id="KW-1185">Reference proteome</keyword>
<dbReference type="Gene3D" id="1.20.930.20">
    <property type="entry name" value="Adaptor protein Cbl, N-terminal domain"/>
    <property type="match status" value="1"/>
</dbReference>